<reference evidence="3" key="1">
    <citation type="submission" date="2020-06" db="EMBL/GenBank/DDBJ databases">
        <title>A chromosome-scale genome assembly of Talaromyces rugulosus W13939.</title>
        <authorList>
            <person name="Wang B."/>
            <person name="Guo L."/>
            <person name="Ye K."/>
            <person name="Wang L."/>
        </authorList>
    </citation>
    <scope>NUCLEOTIDE SEQUENCE [LARGE SCALE GENOMIC DNA]</scope>
    <source>
        <strain evidence="3">W13939</strain>
    </source>
</reference>
<keyword evidence="1" id="KW-0560">Oxidoreductase</keyword>
<dbReference type="PANTHER" id="PTHR47534:SF3">
    <property type="entry name" value="ALCOHOL DEHYDROGENASE-LIKE C-TERMINAL DOMAIN-CONTAINING PROTEIN"/>
    <property type="match status" value="1"/>
</dbReference>
<dbReference type="InterPro" id="IPR036291">
    <property type="entry name" value="NAD(P)-bd_dom_sf"/>
</dbReference>
<evidence type="ECO:0000313" key="2">
    <source>
        <dbReference type="EMBL" id="QKX64052.1"/>
    </source>
</evidence>
<dbReference type="InterPro" id="IPR002347">
    <property type="entry name" value="SDR_fam"/>
</dbReference>
<dbReference type="RefSeq" id="XP_035350226.1">
    <property type="nucleotide sequence ID" value="XM_035494333.1"/>
</dbReference>
<organism evidence="2 3">
    <name type="scientific">Talaromyces rugulosus</name>
    <name type="common">Penicillium rugulosum</name>
    <dbReference type="NCBI Taxonomy" id="121627"/>
    <lineage>
        <taxon>Eukaryota</taxon>
        <taxon>Fungi</taxon>
        <taxon>Dikarya</taxon>
        <taxon>Ascomycota</taxon>
        <taxon>Pezizomycotina</taxon>
        <taxon>Eurotiomycetes</taxon>
        <taxon>Eurotiomycetidae</taxon>
        <taxon>Eurotiales</taxon>
        <taxon>Trichocomaceae</taxon>
        <taxon>Talaromyces</taxon>
        <taxon>Talaromyces sect. Islandici</taxon>
    </lineage>
</organism>
<dbReference type="PANTHER" id="PTHR47534">
    <property type="entry name" value="YALI0E05731P"/>
    <property type="match status" value="1"/>
</dbReference>
<dbReference type="AlphaFoldDB" id="A0A7H8RC78"/>
<dbReference type="GeneID" id="55998703"/>
<gene>
    <name evidence="2" type="ORF">TRUGW13939_11225</name>
</gene>
<dbReference type="KEGG" id="trg:TRUGW13939_11225"/>
<dbReference type="Pfam" id="PF00106">
    <property type="entry name" value="adh_short"/>
    <property type="match status" value="1"/>
</dbReference>
<evidence type="ECO:0000256" key="1">
    <source>
        <dbReference type="ARBA" id="ARBA00023002"/>
    </source>
</evidence>
<evidence type="ECO:0008006" key="4">
    <source>
        <dbReference type="Google" id="ProtNLM"/>
    </source>
</evidence>
<keyword evidence="3" id="KW-1185">Reference proteome</keyword>
<dbReference type="GO" id="GO:0016491">
    <property type="term" value="F:oxidoreductase activity"/>
    <property type="evidence" value="ECO:0007669"/>
    <property type="project" value="UniProtKB-KW"/>
</dbReference>
<protein>
    <recommendedName>
        <fullName evidence="4">Ketoreductase (KR) domain-containing protein</fullName>
    </recommendedName>
</protein>
<dbReference type="EMBL" id="CP055903">
    <property type="protein sequence ID" value="QKX64052.1"/>
    <property type="molecule type" value="Genomic_DNA"/>
</dbReference>
<proteinExistence type="predicted"/>
<accession>A0A7H8RC78</accession>
<dbReference type="OrthoDB" id="2898509at2759"/>
<sequence length="368" mass="39512">MVSLSTVQTSNARISAAIPPTTTPVAVFIGATSGIGRASLLQFAQHTAQNKPRVYFVGRSQAAADEILQQLRRIKPDDGADGGGGGAEYVFIQADVSLLSQVDEVCKQIKEKESVINVLFLSQGTLDMTTETSEKLSLILALSYFSRMRFIANLLPLLQTAGTATMFSRVISVMAGTKEGPINPSDIAGKHVAPWKSRGHMCSMMTLTMEHFADDNNNNDSYNQVSFVHAYPGFVDTGLGRSMKGFVGGAMKAVFTLAKPLLVKHYIPLEECGDRHVFLATSSRYARAGGSSSQSQPAVVEGVETVAAAVGTNGQIGSGVYSVDETGESADARVQTLLEELRQNGVKEKVWQHLQSEFVRITGTSRVD</sequence>
<dbReference type="SUPFAM" id="SSF51735">
    <property type="entry name" value="NAD(P)-binding Rossmann-fold domains"/>
    <property type="match status" value="1"/>
</dbReference>
<dbReference type="InterPro" id="IPR052228">
    <property type="entry name" value="Sec_Metab_Biosynth_Oxidored"/>
</dbReference>
<dbReference type="Gene3D" id="3.40.50.720">
    <property type="entry name" value="NAD(P)-binding Rossmann-like Domain"/>
    <property type="match status" value="1"/>
</dbReference>
<dbReference type="Proteomes" id="UP000509510">
    <property type="component" value="Chromosome VI"/>
</dbReference>
<evidence type="ECO:0000313" key="3">
    <source>
        <dbReference type="Proteomes" id="UP000509510"/>
    </source>
</evidence>
<name>A0A7H8RC78_TALRU</name>